<keyword evidence="2" id="KW-1185">Reference proteome</keyword>
<feature type="non-terminal residue" evidence="1">
    <location>
        <position position="1"/>
    </location>
</feature>
<dbReference type="EMBL" id="KQ434778">
    <property type="protein sequence ID" value="KZC04346.1"/>
    <property type="molecule type" value="Genomic_DNA"/>
</dbReference>
<reference evidence="1 2" key="1">
    <citation type="submission" date="2015-07" db="EMBL/GenBank/DDBJ databases">
        <title>The genome of Dufourea novaeangliae.</title>
        <authorList>
            <person name="Pan H."/>
            <person name="Kapheim K."/>
        </authorList>
    </citation>
    <scope>NUCLEOTIDE SEQUENCE [LARGE SCALE GENOMIC DNA]</scope>
    <source>
        <strain evidence="1">0120121106</strain>
        <tissue evidence="1">Whole body</tissue>
    </source>
</reference>
<name>A0A154NXE9_DUFNO</name>
<evidence type="ECO:0000313" key="2">
    <source>
        <dbReference type="Proteomes" id="UP000076502"/>
    </source>
</evidence>
<sequence>NFTNLAFNFFVESLNCLRVICIDLTFQKAPENIIQTGLIATTWRPVLVSKTRDDKTWKLRLQQRL</sequence>
<dbReference type="Proteomes" id="UP000076502">
    <property type="component" value="Unassembled WGS sequence"/>
</dbReference>
<dbReference type="AlphaFoldDB" id="A0A154NXE9"/>
<evidence type="ECO:0000313" key="1">
    <source>
        <dbReference type="EMBL" id="KZC04346.1"/>
    </source>
</evidence>
<gene>
    <name evidence="1" type="ORF">WN55_02708</name>
</gene>
<organism evidence="1 2">
    <name type="scientific">Dufourea novaeangliae</name>
    <name type="common">Sweat bee</name>
    <dbReference type="NCBI Taxonomy" id="178035"/>
    <lineage>
        <taxon>Eukaryota</taxon>
        <taxon>Metazoa</taxon>
        <taxon>Ecdysozoa</taxon>
        <taxon>Arthropoda</taxon>
        <taxon>Hexapoda</taxon>
        <taxon>Insecta</taxon>
        <taxon>Pterygota</taxon>
        <taxon>Neoptera</taxon>
        <taxon>Endopterygota</taxon>
        <taxon>Hymenoptera</taxon>
        <taxon>Apocrita</taxon>
        <taxon>Aculeata</taxon>
        <taxon>Apoidea</taxon>
        <taxon>Anthophila</taxon>
        <taxon>Halictidae</taxon>
        <taxon>Rophitinae</taxon>
        <taxon>Dufourea</taxon>
    </lineage>
</organism>
<accession>A0A154NXE9</accession>
<proteinExistence type="predicted"/>
<protein>
    <submittedName>
        <fullName evidence="1">Uncharacterized protein</fullName>
    </submittedName>
</protein>